<sequence>MPTDLEVVSTLPWRLLDAATLRANMRRSSATEDALLDTFIAAATAQAEKRTKLSILGRTLRLFLPDWPLSYVELPAPPLRYDPEDGPESAVTVKHRDQDGALVTTAADVLRLVRDAQVWTLVPGLTMRPALQDSRRAVQIEFTVGYASAADVPPDVTDAIVLLASHRDANREADPAKVAGNADHLLRPHTVATRYTPSWA</sequence>
<keyword evidence="2" id="KW-1185">Reference proteome</keyword>
<proteinExistence type="predicted"/>
<dbReference type="EMBL" id="NPEU01000034">
    <property type="protein sequence ID" value="RAI40721.1"/>
    <property type="molecule type" value="Genomic_DNA"/>
</dbReference>
<evidence type="ECO:0000313" key="1">
    <source>
        <dbReference type="EMBL" id="RAI40721.1"/>
    </source>
</evidence>
<gene>
    <name evidence="1" type="ORF">CH338_05385</name>
</gene>
<evidence type="ECO:0008006" key="3">
    <source>
        <dbReference type="Google" id="ProtNLM"/>
    </source>
</evidence>
<dbReference type="RefSeq" id="WP_111356110.1">
    <property type="nucleotide sequence ID" value="NZ_NHSK01000156.1"/>
</dbReference>
<dbReference type="Proteomes" id="UP000248863">
    <property type="component" value="Unassembled WGS sequence"/>
</dbReference>
<dbReference type="AlphaFoldDB" id="A0A327KQL0"/>
<protein>
    <recommendedName>
        <fullName evidence="3">Phage gp6-like head-tail connector protein</fullName>
    </recommendedName>
</protein>
<dbReference type="InterPro" id="IPR011738">
    <property type="entry name" value="Phage_CHP"/>
</dbReference>
<organism evidence="1 2">
    <name type="scientific">Rhodoplanes elegans</name>
    <dbReference type="NCBI Taxonomy" id="29408"/>
    <lineage>
        <taxon>Bacteria</taxon>
        <taxon>Pseudomonadati</taxon>
        <taxon>Pseudomonadota</taxon>
        <taxon>Alphaproteobacteria</taxon>
        <taxon>Hyphomicrobiales</taxon>
        <taxon>Nitrobacteraceae</taxon>
        <taxon>Rhodoplanes</taxon>
    </lineage>
</organism>
<name>A0A327KQL0_9BRAD</name>
<accession>A0A327KQL0</accession>
<dbReference type="OrthoDB" id="7597216at2"/>
<dbReference type="NCBIfam" id="TIGR02215">
    <property type="entry name" value="phage_chp_gp8"/>
    <property type="match status" value="1"/>
</dbReference>
<comment type="caution">
    <text evidence="1">The sequence shown here is derived from an EMBL/GenBank/DDBJ whole genome shotgun (WGS) entry which is preliminary data.</text>
</comment>
<reference evidence="1 2" key="1">
    <citation type="submission" date="2017-07" db="EMBL/GenBank/DDBJ databases">
        <title>Draft Genome Sequences of Select Purple Nonsulfur Bacteria.</title>
        <authorList>
            <person name="Lasarre B."/>
            <person name="Mckinlay J.B."/>
        </authorList>
    </citation>
    <scope>NUCLEOTIDE SEQUENCE [LARGE SCALE GENOMIC DNA]</scope>
    <source>
        <strain evidence="1 2">DSM 11907</strain>
    </source>
</reference>
<evidence type="ECO:0000313" key="2">
    <source>
        <dbReference type="Proteomes" id="UP000248863"/>
    </source>
</evidence>